<evidence type="ECO:0000313" key="9">
    <source>
        <dbReference type="EMBL" id="QDU61458.1"/>
    </source>
</evidence>
<evidence type="ECO:0000256" key="6">
    <source>
        <dbReference type="PIRSR" id="PIRSR001123-1"/>
    </source>
</evidence>
<dbReference type="KEGG" id="knv:Pan216_23180"/>
<dbReference type="Proteomes" id="UP000317093">
    <property type="component" value="Chromosome"/>
</dbReference>
<keyword evidence="2 7" id="KW-0479">Metal-binding</keyword>
<evidence type="ECO:0000256" key="3">
    <source>
        <dbReference type="ARBA" id="ARBA00022801"/>
    </source>
</evidence>
<gene>
    <name evidence="9" type="primary">pepT</name>
    <name evidence="9" type="ORF">Pan216_23180</name>
</gene>
<dbReference type="SUPFAM" id="SSF55031">
    <property type="entry name" value="Bacterial exopeptidase dimerisation domain"/>
    <property type="match status" value="1"/>
</dbReference>
<feature type="binding site" evidence="7">
    <location>
        <position position="174"/>
    </location>
    <ligand>
        <name>Zn(2+)</name>
        <dbReference type="ChEBI" id="CHEBI:29105"/>
        <label>1</label>
    </ligand>
</feature>
<dbReference type="EMBL" id="CP036279">
    <property type="protein sequence ID" value="QDU61458.1"/>
    <property type="molecule type" value="Genomic_DNA"/>
</dbReference>
<dbReference type="GO" id="GO:0046872">
    <property type="term" value="F:metal ion binding"/>
    <property type="evidence" value="ECO:0007669"/>
    <property type="project" value="UniProtKB-UniRule"/>
</dbReference>
<feature type="binding site" evidence="7">
    <location>
        <position position="116"/>
    </location>
    <ligand>
        <name>Zn(2+)</name>
        <dbReference type="ChEBI" id="CHEBI:29105"/>
        <label>1</label>
    </ligand>
</feature>
<dbReference type="PANTHER" id="PTHR42994">
    <property type="entry name" value="PEPTIDASE T"/>
    <property type="match status" value="1"/>
</dbReference>
<comment type="cofactor">
    <cofactor evidence="1">
        <name>Zn(2+)</name>
        <dbReference type="ChEBI" id="CHEBI:29105"/>
    </cofactor>
</comment>
<evidence type="ECO:0000256" key="5">
    <source>
        <dbReference type="PIRNR" id="PIRNR001123"/>
    </source>
</evidence>
<dbReference type="SUPFAM" id="SSF53187">
    <property type="entry name" value="Zn-dependent exopeptidases"/>
    <property type="match status" value="1"/>
</dbReference>
<feature type="binding site" evidence="7">
    <location>
        <position position="150"/>
    </location>
    <ligand>
        <name>Zn(2+)</name>
        <dbReference type="ChEBI" id="CHEBI:29105"/>
        <label>2</label>
    </ligand>
</feature>
<evidence type="ECO:0000256" key="4">
    <source>
        <dbReference type="ARBA" id="ARBA00022833"/>
    </source>
</evidence>
<dbReference type="PIRSF" id="PIRSF001123">
    <property type="entry name" value="PepA_GA"/>
    <property type="match status" value="1"/>
</dbReference>
<dbReference type="OrthoDB" id="9804934at2"/>
<comment type="cofactor">
    <cofactor evidence="7">
        <name>a divalent metal cation</name>
        <dbReference type="ChEBI" id="CHEBI:60240"/>
    </cofactor>
    <text evidence="7">Binds 2 divalent metal cations per subunit.</text>
</comment>
<dbReference type="GO" id="GO:0045148">
    <property type="term" value="F:tripeptide aminopeptidase activity"/>
    <property type="evidence" value="ECO:0007669"/>
    <property type="project" value="UniProtKB-EC"/>
</dbReference>
<dbReference type="InterPro" id="IPR036264">
    <property type="entry name" value="Bact_exopeptidase_dim_dom"/>
</dbReference>
<dbReference type="EC" id="3.4.11.4" evidence="9"/>
<dbReference type="Pfam" id="PF01546">
    <property type="entry name" value="Peptidase_M20"/>
    <property type="match status" value="1"/>
</dbReference>
<dbReference type="AlphaFoldDB" id="A0A518B393"/>
<reference evidence="9 10" key="1">
    <citation type="submission" date="2019-02" db="EMBL/GenBank/DDBJ databases">
        <title>Deep-cultivation of Planctomycetes and their phenomic and genomic characterization uncovers novel biology.</title>
        <authorList>
            <person name="Wiegand S."/>
            <person name="Jogler M."/>
            <person name="Boedeker C."/>
            <person name="Pinto D."/>
            <person name="Vollmers J."/>
            <person name="Rivas-Marin E."/>
            <person name="Kohn T."/>
            <person name="Peeters S.H."/>
            <person name="Heuer A."/>
            <person name="Rast P."/>
            <person name="Oberbeckmann S."/>
            <person name="Bunk B."/>
            <person name="Jeske O."/>
            <person name="Meyerdierks A."/>
            <person name="Storesund J.E."/>
            <person name="Kallscheuer N."/>
            <person name="Luecker S."/>
            <person name="Lage O.M."/>
            <person name="Pohl T."/>
            <person name="Merkel B.J."/>
            <person name="Hornburger P."/>
            <person name="Mueller R.-W."/>
            <person name="Bruemmer F."/>
            <person name="Labrenz M."/>
            <person name="Spormann A.M."/>
            <person name="Op den Camp H."/>
            <person name="Overmann J."/>
            <person name="Amann R."/>
            <person name="Jetten M.S.M."/>
            <person name="Mascher T."/>
            <person name="Medema M.H."/>
            <person name="Devos D.P."/>
            <person name="Kaster A.-K."/>
            <person name="Ovreas L."/>
            <person name="Rohde M."/>
            <person name="Galperin M.Y."/>
            <person name="Jogler C."/>
        </authorList>
    </citation>
    <scope>NUCLEOTIDE SEQUENCE [LARGE SCALE GENOMIC DNA]</scope>
    <source>
        <strain evidence="9 10">Pan216</strain>
    </source>
</reference>
<feature type="binding site" evidence="7">
    <location>
        <position position="116"/>
    </location>
    <ligand>
        <name>Zn(2+)</name>
        <dbReference type="ChEBI" id="CHEBI:29105"/>
        <label>2</label>
    </ligand>
</feature>
<sequence length="396" mass="42155">MSANTLPKRELLSLVKQLMAIPGPSGKEEEILAFIVEKLTRAGLAPSAMTYDDAHKKSPYGGEVGNLIVKLPGTFRAPRRMMLAHVDTVPLCVGCQPIVRGDRIVPRSSSTAVGADNRSGVGVVLSTALAILERNLPHPPLTFAFMVQEEVGLVGARHLAVNKLGKPEMAFNFDGGTNERLIVGATGATRMQIEIDGIAAHAGAHPEDGASALVVAAEALASVHQEGWHGLVQKGRKKGTSNVGILNGGSAVNVVPDHASVRAEARSHDAAFRERIVNAYRKAFNAAAKGVRNAAKKRASVQFSSQMDYEAFRLDKSQECLAIAKQVLTLEGLDPDLHISDGGLDANWLNAHGIPTVTLGGGQHNAHTVREFLDIDEYLRACTIGLSLAVPLDEEF</sequence>
<dbReference type="InterPro" id="IPR002933">
    <property type="entry name" value="Peptidase_M20"/>
</dbReference>
<proteinExistence type="inferred from homology"/>
<feature type="domain" description="Peptidase M20 dimerisation" evidence="8">
    <location>
        <begin position="184"/>
        <end position="289"/>
    </location>
</feature>
<keyword evidence="3 9" id="KW-0378">Hydrolase</keyword>
<keyword evidence="9" id="KW-0645">Protease</keyword>
<dbReference type="Gene3D" id="3.30.70.360">
    <property type="match status" value="1"/>
</dbReference>
<organism evidence="9 10">
    <name type="scientific">Kolteria novifilia</name>
    <dbReference type="NCBI Taxonomy" id="2527975"/>
    <lineage>
        <taxon>Bacteria</taxon>
        <taxon>Pseudomonadati</taxon>
        <taxon>Planctomycetota</taxon>
        <taxon>Planctomycetia</taxon>
        <taxon>Kolteriales</taxon>
        <taxon>Kolteriaceae</taxon>
        <taxon>Kolteria</taxon>
    </lineage>
</organism>
<accession>A0A518B393</accession>
<feature type="active site" description="Proton acceptor" evidence="6">
    <location>
        <position position="149"/>
    </location>
</feature>
<evidence type="ECO:0000313" key="10">
    <source>
        <dbReference type="Proteomes" id="UP000317093"/>
    </source>
</evidence>
<protein>
    <submittedName>
        <fullName evidence="9">Peptidase T</fullName>
        <ecNumber evidence="9">3.4.11.4</ecNumber>
    </submittedName>
</protein>
<dbReference type="PANTHER" id="PTHR42994:SF2">
    <property type="entry name" value="PEPTIDASE"/>
    <property type="match status" value="1"/>
</dbReference>
<dbReference type="RefSeq" id="WP_145258048.1">
    <property type="nucleotide sequence ID" value="NZ_CP036279.1"/>
</dbReference>
<keyword evidence="10" id="KW-1185">Reference proteome</keyword>
<evidence type="ECO:0000256" key="2">
    <source>
        <dbReference type="ARBA" id="ARBA00022723"/>
    </source>
</evidence>
<keyword evidence="9" id="KW-0031">Aminopeptidase</keyword>
<comment type="similarity">
    <text evidence="5">Belongs to the peptidase M42 family.</text>
</comment>
<dbReference type="Gene3D" id="3.40.630.10">
    <property type="entry name" value="Zn peptidases"/>
    <property type="match status" value="1"/>
</dbReference>
<name>A0A518B393_9BACT</name>
<evidence type="ECO:0000256" key="1">
    <source>
        <dbReference type="ARBA" id="ARBA00001947"/>
    </source>
</evidence>
<dbReference type="InterPro" id="IPR011650">
    <property type="entry name" value="Peptidase_M20_dimer"/>
</dbReference>
<evidence type="ECO:0000256" key="7">
    <source>
        <dbReference type="PIRSR" id="PIRSR001123-2"/>
    </source>
</evidence>
<keyword evidence="4" id="KW-0862">Zinc</keyword>
<dbReference type="InterPro" id="IPR008007">
    <property type="entry name" value="Peptidase_M42"/>
</dbReference>
<dbReference type="Pfam" id="PF07687">
    <property type="entry name" value="M20_dimer"/>
    <property type="match status" value="1"/>
</dbReference>
<evidence type="ECO:0000259" key="8">
    <source>
        <dbReference type="Pfam" id="PF07687"/>
    </source>
</evidence>